<dbReference type="RefSeq" id="WP_165002301.1">
    <property type="nucleotide sequence ID" value="NZ_CP064955.1"/>
</dbReference>
<dbReference type="InterPro" id="IPR001254">
    <property type="entry name" value="Trypsin_dom"/>
</dbReference>
<evidence type="ECO:0000256" key="2">
    <source>
        <dbReference type="SAM" id="Phobius"/>
    </source>
</evidence>
<keyword evidence="2" id="KW-0812">Transmembrane</keyword>
<evidence type="ECO:0000256" key="1">
    <source>
        <dbReference type="SAM" id="MobiDB-lite"/>
    </source>
</evidence>
<keyword evidence="2" id="KW-0472">Membrane</keyword>
<accession>A0A7T0PFI8</accession>
<feature type="region of interest" description="Disordered" evidence="1">
    <location>
        <begin position="176"/>
        <end position="211"/>
    </location>
</feature>
<gene>
    <name evidence="5" type="ORF">G7Y29_09280</name>
</gene>
<sequence>MIRIQTLARLLAISTSVSLALGVVSAPTAHSIENGETPADQDVRSRAVVSIFNTAPGAGAGTLCTGTAVANPGEPTSQWVLTARHCLMRAEVEQKSDFTAIYEADFDGGVSTTQKPLAVVEREDRELAAEVRDQVESLQPQWSQIDPGPIIGILAGLGAIGSLIAIIIALAGGGSGSSSAATDSTEEPTPEETPSPTESPKPQLKELVPPSADKPVITNLSITTFDGNRYEAVDIAYPADGSDIAFIQLKSPLVGIRPMTVSRSPVEVGGAVTQYGQAMDRVTRMANGVIARETSLQYVVGTKNPARVLEKPYPVVNLILGEGQQTAQYGDSGGPIFRGDSEEVLAVHSLRSKDLRESKDPLIYEGKAYDHLATWAMLLNGGAMSEWIERVLST</sequence>
<dbReference type="GO" id="GO:0004252">
    <property type="term" value="F:serine-type endopeptidase activity"/>
    <property type="evidence" value="ECO:0007669"/>
    <property type="project" value="InterPro"/>
</dbReference>
<evidence type="ECO:0000256" key="3">
    <source>
        <dbReference type="SAM" id="SignalP"/>
    </source>
</evidence>
<evidence type="ECO:0000259" key="4">
    <source>
        <dbReference type="PROSITE" id="PS50240"/>
    </source>
</evidence>
<dbReference type="EMBL" id="CP064955">
    <property type="protein sequence ID" value="QPK83022.1"/>
    <property type="molecule type" value="Genomic_DNA"/>
</dbReference>
<dbReference type="Pfam" id="PF13365">
    <property type="entry name" value="Trypsin_2"/>
    <property type="match status" value="1"/>
</dbReference>
<protein>
    <submittedName>
        <fullName evidence="5">Trypsin-like peptidase domain-containing protein</fullName>
    </submittedName>
</protein>
<feature type="signal peptide" evidence="3">
    <location>
        <begin position="1"/>
        <end position="20"/>
    </location>
</feature>
<feature type="transmembrane region" description="Helical" evidence="2">
    <location>
        <begin position="150"/>
        <end position="171"/>
    </location>
</feature>
<dbReference type="InterPro" id="IPR033116">
    <property type="entry name" value="TRYPSIN_SER"/>
</dbReference>
<evidence type="ECO:0000313" key="6">
    <source>
        <dbReference type="Proteomes" id="UP000594586"/>
    </source>
</evidence>
<feature type="domain" description="Peptidase S1" evidence="4">
    <location>
        <begin position="23"/>
        <end position="393"/>
    </location>
</feature>
<dbReference type="Proteomes" id="UP000594586">
    <property type="component" value="Chromosome"/>
</dbReference>
<organism evidence="5 6">
    <name type="scientific">Corynebacterium qintianiae</name>
    <dbReference type="NCBI Taxonomy" id="2709392"/>
    <lineage>
        <taxon>Bacteria</taxon>
        <taxon>Bacillati</taxon>
        <taxon>Actinomycetota</taxon>
        <taxon>Actinomycetes</taxon>
        <taxon>Mycobacteriales</taxon>
        <taxon>Corynebacteriaceae</taxon>
        <taxon>Corynebacterium</taxon>
    </lineage>
</organism>
<reference evidence="5 6" key="1">
    <citation type="submission" date="2020-11" db="EMBL/GenBank/DDBJ databases">
        <title>Corynebacterium sp. MC1420.</title>
        <authorList>
            <person name="Zhou J."/>
        </authorList>
    </citation>
    <scope>NUCLEOTIDE SEQUENCE [LARGE SCALE GENOMIC DNA]</scope>
    <source>
        <strain evidence="5 6">MC1420</strain>
    </source>
</reference>
<keyword evidence="6" id="KW-1185">Reference proteome</keyword>
<keyword evidence="3" id="KW-0732">Signal</keyword>
<feature type="chain" id="PRO_5038382393" evidence="3">
    <location>
        <begin position="21"/>
        <end position="394"/>
    </location>
</feature>
<dbReference type="PROSITE" id="PS00135">
    <property type="entry name" value="TRYPSIN_SER"/>
    <property type="match status" value="1"/>
</dbReference>
<dbReference type="PROSITE" id="PS50240">
    <property type="entry name" value="TRYPSIN_DOM"/>
    <property type="match status" value="1"/>
</dbReference>
<proteinExistence type="predicted"/>
<dbReference type="InterPro" id="IPR009003">
    <property type="entry name" value="Peptidase_S1_PA"/>
</dbReference>
<dbReference type="GO" id="GO:0006508">
    <property type="term" value="P:proteolysis"/>
    <property type="evidence" value="ECO:0007669"/>
    <property type="project" value="InterPro"/>
</dbReference>
<dbReference type="AlphaFoldDB" id="A0A7T0PFI8"/>
<name>A0A7T0PFI8_9CORY</name>
<keyword evidence="2" id="KW-1133">Transmembrane helix</keyword>
<dbReference type="SUPFAM" id="SSF50494">
    <property type="entry name" value="Trypsin-like serine proteases"/>
    <property type="match status" value="1"/>
</dbReference>
<dbReference type="KEGG" id="cqn:G7Y29_09280"/>
<evidence type="ECO:0000313" key="5">
    <source>
        <dbReference type="EMBL" id="QPK83022.1"/>
    </source>
</evidence>